<dbReference type="RefSeq" id="WP_163104321.1">
    <property type="nucleotide sequence ID" value="NZ_JAAAWO010000001.1"/>
</dbReference>
<dbReference type="EMBL" id="JAAAWO010000001">
    <property type="protein sequence ID" value="NDW13954.1"/>
    <property type="molecule type" value="Genomic_DNA"/>
</dbReference>
<name>A0A6N9T9G5_9ALTE</name>
<dbReference type="Proteomes" id="UP000471381">
    <property type="component" value="Unassembled WGS sequence"/>
</dbReference>
<evidence type="ECO:0000259" key="4">
    <source>
        <dbReference type="PROSITE" id="PS01124"/>
    </source>
</evidence>
<keyword evidence="3" id="KW-0804">Transcription</keyword>
<dbReference type="AlphaFoldDB" id="A0A6N9T9G5"/>
<evidence type="ECO:0000313" key="5">
    <source>
        <dbReference type="EMBL" id="NDW13954.1"/>
    </source>
</evidence>
<keyword evidence="1" id="KW-0805">Transcription regulation</keyword>
<evidence type="ECO:0000256" key="1">
    <source>
        <dbReference type="ARBA" id="ARBA00023015"/>
    </source>
</evidence>
<feature type="domain" description="HTH araC/xylS-type" evidence="4">
    <location>
        <begin position="244"/>
        <end position="341"/>
    </location>
</feature>
<dbReference type="PANTHER" id="PTHR47894">
    <property type="entry name" value="HTH-TYPE TRANSCRIPTIONAL REGULATOR GADX"/>
    <property type="match status" value="1"/>
</dbReference>
<proteinExistence type="predicted"/>
<dbReference type="InterPro" id="IPR009057">
    <property type="entry name" value="Homeodomain-like_sf"/>
</dbReference>
<dbReference type="Gene3D" id="1.10.10.60">
    <property type="entry name" value="Homeodomain-like"/>
    <property type="match status" value="1"/>
</dbReference>
<dbReference type="InterPro" id="IPR020449">
    <property type="entry name" value="Tscrpt_reg_AraC-type_HTH"/>
</dbReference>
<dbReference type="GO" id="GO:0000976">
    <property type="term" value="F:transcription cis-regulatory region binding"/>
    <property type="evidence" value="ECO:0007669"/>
    <property type="project" value="TreeGrafter"/>
</dbReference>
<dbReference type="SUPFAM" id="SSF46689">
    <property type="entry name" value="Homeodomain-like"/>
    <property type="match status" value="1"/>
</dbReference>
<accession>A0A6N9T9G5</accession>
<dbReference type="GO" id="GO:0003700">
    <property type="term" value="F:DNA-binding transcription factor activity"/>
    <property type="evidence" value="ECO:0007669"/>
    <property type="project" value="InterPro"/>
</dbReference>
<dbReference type="InterPro" id="IPR032687">
    <property type="entry name" value="AraC-type_N"/>
</dbReference>
<dbReference type="Pfam" id="PF12625">
    <property type="entry name" value="Arabinose_bd"/>
    <property type="match status" value="1"/>
</dbReference>
<dbReference type="InterPro" id="IPR018060">
    <property type="entry name" value="HTH_AraC"/>
</dbReference>
<protein>
    <submittedName>
        <fullName evidence="5">Helix-turn-helix domain-containing protein</fullName>
    </submittedName>
</protein>
<dbReference type="SMART" id="SM00342">
    <property type="entry name" value="HTH_ARAC"/>
    <property type="match status" value="1"/>
</dbReference>
<organism evidence="5 6">
    <name type="scientific">Alteromonas genovensis</name>
    <dbReference type="NCBI Taxonomy" id="471225"/>
    <lineage>
        <taxon>Bacteria</taxon>
        <taxon>Pseudomonadati</taxon>
        <taxon>Pseudomonadota</taxon>
        <taxon>Gammaproteobacteria</taxon>
        <taxon>Alteromonadales</taxon>
        <taxon>Alteromonadaceae</taxon>
        <taxon>Alteromonas/Salinimonas group</taxon>
        <taxon>Alteromonas</taxon>
    </lineage>
</organism>
<dbReference type="GO" id="GO:0005829">
    <property type="term" value="C:cytosol"/>
    <property type="evidence" value="ECO:0007669"/>
    <property type="project" value="TreeGrafter"/>
</dbReference>
<evidence type="ECO:0000256" key="3">
    <source>
        <dbReference type="ARBA" id="ARBA00023163"/>
    </source>
</evidence>
<dbReference type="Pfam" id="PF12833">
    <property type="entry name" value="HTH_18"/>
    <property type="match status" value="1"/>
</dbReference>
<keyword evidence="6" id="KW-1185">Reference proteome</keyword>
<evidence type="ECO:0000313" key="6">
    <source>
        <dbReference type="Proteomes" id="UP000471381"/>
    </source>
</evidence>
<keyword evidence="2" id="KW-0238">DNA-binding</keyword>
<evidence type="ECO:0000256" key="2">
    <source>
        <dbReference type="ARBA" id="ARBA00023125"/>
    </source>
</evidence>
<gene>
    <name evidence="5" type="ORF">GTQ48_00210</name>
</gene>
<reference evidence="5 6" key="1">
    <citation type="submission" date="2020-01" db="EMBL/GenBank/DDBJ databases">
        <title>Genomes of bacteria type strains.</title>
        <authorList>
            <person name="Chen J."/>
            <person name="Zhu S."/>
            <person name="Yang J."/>
        </authorList>
    </citation>
    <scope>NUCLEOTIDE SEQUENCE [LARGE SCALE GENOMIC DNA]</scope>
    <source>
        <strain evidence="5 6">LMG 24078</strain>
    </source>
</reference>
<sequence length="341" mass="38621">MGKKYLNAKDSVIPTHFQRVLFRELVNKGISSALLLEGLALQEEQFLDDELRLTFDQHRQFIKNALSATGDPHLGWRFGQHINITTLGLLGYAIMASENGAAAVRTLTRFFKLRAPSYDLKLLNVAQNAESAILQINETFDFGEVRYFMLSCIVSAFDHVFMSFNQESSVIERVEFGCVEPIEWYQESATVKYPVVFGGQTAKLFLDVSFLTKPLATADPDTEKTTTQICQEMLSRVEDQNGIIREVNELLLNISGNYPSLTDAANYLCISPRTLRRELKKSNTTYQQMLDNTRSTIAKELLLNTTKTTSEIGYELGFKDTSNFNRAFKKWTGVSPGQFRK</sequence>
<dbReference type="PRINTS" id="PR00032">
    <property type="entry name" value="HTHARAC"/>
</dbReference>
<dbReference type="PROSITE" id="PS01124">
    <property type="entry name" value="HTH_ARAC_FAMILY_2"/>
    <property type="match status" value="1"/>
</dbReference>
<dbReference type="PANTHER" id="PTHR47894:SF1">
    <property type="entry name" value="HTH-TYPE TRANSCRIPTIONAL REGULATOR VQSM"/>
    <property type="match status" value="1"/>
</dbReference>
<comment type="caution">
    <text evidence="5">The sequence shown here is derived from an EMBL/GenBank/DDBJ whole genome shotgun (WGS) entry which is preliminary data.</text>
</comment>